<evidence type="ECO:0000256" key="1">
    <source>
        <dbReference type="SAM" id="Phobius"/>
    </source>
</evidence>
<gene>
    <name evidence="2" type="ORF">HHL09_23820</name>
</gene>
<keyword evidence="1" id="KW-0472">Membrane</keyword>
<dbReference type="RefSeq" id="WP_169457168.1">
    <property type="nucleotide sequence ID" value="NZ_CP051774.1"/>
</dbReference>
<sequence>MNAVTRYLASRDNRFFRVSLGLATALGLWGLRLPGFDLVFILAALVVLLIAALLARKYRGKIPRPFEGGLEWHYSGG</sequence>
<feature type="transmembrane region" description="Helical" evidence="1">
    <location>
        <begin position="15"/>
        <end position="32"/>
    </location>
</feature>
<proteinExistence type="predicted"/>
<keyword evidence="1" id="KW-0812">Transmembrane</keyword>
<dbReference type="AlphaFoldDB" id="A0A858RPY3"/>
<feature type="transmembrane region" description="Helical" evidence="1">
    <location>
        <begin position="38"/>
        <end position="55"/>
    </location>
</feature>
<keyword evidence="3" id="KW-1185">Reference proteome</keyword>
<dbReference type="EMBL" id="CP051774">
    <property type="protein sequence ID" value="QJE98681.1"/>
    <property type="molecule type" value="Genomic_DNA"/>
</dbReference>
<organism evidence="2 3">
    <name type="scientific">Luteolibacter luteus</name>
    <dbReference type="NCBI Taxonomy" id="2728835"/>
    <lineage>
        <taxon>Bacteria</taxon>
        <taxon>Pseudomonadati</taxon>
        <taxon>Verrucomicrobiota</taxon>
        <taxon>Verrucomicrobiia</taxon>
        <taxon>Verrucomicrobiales</taxon>
        <taxon>Verrucomicrobiaceae</taxon>
        <taxon>Luteolibacter</taxon>
    </lineage>
</organism>
<reference evidence="2 3" key="1">
    <citation type="submission" date="2020-04" db="EMBL/GenBank/DDBJ databases">
        <title>Luteolibacter sp. G-1-1-1 isolated from soil.</title>
        <authorList>
            <person name="Dahal R.H."/>
        </authorList>
    </citation>
    <scope>NUCLEOTIDE SEQUENCE [LARGE SCALE GENOMIC DNA]</scope>
    <source>
        <strain evidence="2 3">G-1-1-1</strain>
    </source>
</reference>
<protein>
    <submittedName>
        <fullName evidence="2">Uncharacterized protein</fullName>
    </submittedName>
</protein>
<name>A0A858RPY3_9BACT</name>
<evidence type="ECO:0000313" key="3">
    <source>
        <dbReference type="Proteomes" id="UP000501812"/>
    </source>
</evidence>
<evidence type="ECO:0000313" key="2">
    <source>
        <dbReference type="EMBL" id="QJE98681.1"/>
    </source>
</evidence>
<accession>A0A858RPY3</accession>
<keyword evidence="1" id="KW-1133">Transmembrane helix</keyword>
<dbReference type="KEGG" id="luo:HHL09_23820"/>
<dbReference type="Proteomes" id="UP000501812">
    <property type="component" value="Chromosome"/>
</dbReference>